<dbReference type="EMBL" id="CP045929">
    <property type="protein sequence ID" value="QGK68416.1"/>
    <property type="molecule type" value="Genomic_DNA"/>
</dbReference>
<evidence type="ECO:0000313" key="3">
    <source>
        <dbReference type="EMBL" id="QGK68416.1"/>
    </source>
</evidence>
<feature type="transmembrane region" description="Helical" evidence="2">
    <location>
        <begin position="188"/>
        <end position="205"/>
    </location>
</feature>
<gene>
    <name evidence="3" type="ORF">GIY23_01565</name>
</gene>
<feature type="transmembrane region" description="Helical" evidence="2">
    <location>
        <begin position="45"/>
        <end position="68"/>
    </location>
</feature>
<keyword evidence="2" id="KW-1133">Transmembrane helix</keyword>
<dbReference type="Proteomes" id="UP000371041">
    <property type="component" value="Chromosome"/>
</dbReference>
<feature type="coiled-coil region" evidence="1">
    <location>
        <begin position="204"/>
        <end position="231"/>
    </location>
</feature>
<keyword evidence="2" id="KW-0812">Transmembrane</keyword>
<dbReference type="NCBIfam" id="NF033634">
    <property type="entry name" value="SLATT_1"/>
    <property type="match status" value="1"/>
</dbReference>
<evidence type="ECO:0000256" key="2">
    <source>
        <dbReference type="SAM" id="Phobius"/>
    </source>
</evidence>
<reference evidence="4" key="1">
    <citation type="submission" date="2019-11" db="EMBL/GenBank/DDBJ databases">
        <title>The complete genome sequence of Saccharopolyspora sp. E2A.</title>
        <authorList>
            <person name="Zhang G."/>
        </authorList>
    </citation>
    <scope>NUCLEOTIDE SEQUENCE [LARGE SCALE GENOMIC DNA]</scope>
    <source>
        <strain evidence="4">E2A</strain>
    </source>
</reference>
<dbReference type="RefSeq" id="WP_154075025.1">
    <property type="nucleotide sequence ID" value="NZ_CP045929.1"/>
</dbReference>
<keyword evidence="4" id="KW-1185">Reference proteome</keyword>
<feature type="transmembrane region" description="Helical" evidence="2">
    <location>
        <begin position="74"/>
        <end position="95"/>
    </location>
</feature>
<dbReference type="Pfam" id="PF14015">
    <property type="entry name" value="DUF4231"/>
    <property type="match status" value="1"/>
</dbReference>
<protein>
    <submittedName>
        <fullName evidence="3">DUF4231 domain-containing protein</fullName>
    </submittedName>
</protein>
<name>A0A5Q3Q4J0_9PSEU</name>
<evidence type="ECO:0000313" key="4">
    <source>
        <dbReference type="Proteomes" id="UP000371041"/>
    </source>
</evidence>
<proteinExistence type="predicted"/>
<dbReference type="InterPro" id="IPR025325">
    <property type="entry name" value="DUF4231"/>
</dbReference>
<dbReference type="AlphaFoldDB" id="A0A5Q3Q4J0"/>
<dbReference type="KEGG" id="sace:GIY23_01565"/>
<organism evidence="3 4">
    <name type="scientific">Allosaccharopolyspora coralli</name>
    <dbReference type="NCBI Taxonomy" id="2665642"/>
    <lineage>
        <taxon>Bacteria</taxon>
        <taxon>Bacillati</taxon>
        <taxon>Actinomycetota</taxon>
        <taxon>Actinomycetes</taxon>
        <taxon>Pseudonocardiales</taxon>
        <taxon>Pseudonocardiaceae</taxon>
        <taxon>Allosaccharopolyspora</taxon>
    </lineage>
</organism>
<accession>A0A5Q3Q4J0</accession>
<evidence type="ECO:0000256" key="1">
    <source>
        <dbReference type="SAM" id="Coils"/>
    </source>
</evidence>
<keyword evidence="1" id="KW-0175">Coiled coil</keyword>
<sequence>MQSAEVSPGIVGGGVIPEGAPPQDLERRIAERSEKLYHVRLVQRILMIWAYPGNLVILGVSVASVAVLQQQLAVVVPLAVLVPAASLVASARALYRQHFRIRSVHTQLKSLRTEHEEHLLDELGVEDLLAAHKRYRSQLPDVIARYRVESRSCRRKHNAVQSVVIVGSILSAAATTASLSLADARVPAVVLSLLVAVSAAFGGYAKYRERSVNLQQTADALEREYESVELRVGRYRRFGTEREAYAEFAHEVETLRAEQAKRRQHWGQVFVDDDTAVVGR</sequence>
<keyword evidence="2" id="KW-0472">Membrane</keyword>
<feature type="transmembrane region" description="Helical" evidence="2">
    <location>
        <begin position="159"/>
        <end position="182"/>
    </location>
</feature>